<feature type="domain" description="Core-binding (CB)" evidence="6">
    <location>
        <begin position="27"/>
        <end position="103"/>
    </location>
</feature>
<dbReference type="InterPro" id="IPR013762">
    <property type="entry name" value="Integrase-like_cat_sf"/>
</dbReference>
<dbReference type="InterPro" id="IPR004107">
    <property type="entry name" value="Integrase_SAM-like_N"/>
</dbReference>
<dbReference type="PROSITE" id="PS51898">
    <property type="entry name" value="TYR_RECOMBINASE"/>
    <property type="match status" value="1"/>
</dbReference>
<dbReference type="PROSITE" id="PS51900">
    <property type="entry name" value="CB"/>
    <property type="match status" value="1"/>
</dbReference>
<evidence type="ECO:0000256" key="2">
    <source>
        <dbReference type="ARBA" id="ARBA00023125"/>
    </source>
</evidence>
<evidence type="ECO:0000259" key="5">
    <source>
        <dbReference type="PROSITE" id="PS51898"/>
    </source>
</evidence>
<dbReference type="SUPFAM" id="SSF56349">
    <property type="entry name" value="DNA breaking-rejoining enzymes"/>
    <property type="match status" value="1"/>
</dbReference>
<evidence type="ECO:0000256" key="3">
    <source>
        <dbReference type="ARBA" id="ARBA00023172"/>
    </source>
</evidence>
<reference evidence="7 8" key="1">
    <citation type="submission" date="2019-01" db="EMBL/GenBank/DDBJ databases">
        <authorList>
            <person name="Zhang S."/>
        </authorList>
    </citation>
    <scope>NUCLEOTIDE SEQUENCE [LARGE SCALE GENOMIC DNA]</scope>
    <source>
        <strain evidence="7 8">1626</strain>
    </source>
</reference>
<sequence>MGRYHPPARGTTSDVVRAEGKSGGLLERMRGRIRRLGLARRTEDAYVGWVVRFIRANGRRHPRELGGREVEAFLTTLAVRGNVAPSTQNQALAALLFLYREVLEQDLPWMEDIRRAKKPQRLPVVLSREECAAVLAEMSGVHRLMASLLYGSALRLMECVRLRVKDVDFARGELTVCEPARVGGIAARCCRRHCSQHCRRSWRRCVGSIAMISRPDTAQPGCLPRWA</sequence>
<dbReference type="Proteomes" id="UP000298681">
    <property type="component" value="Unassembled WGS sequence"/>
</dbReference>
<evidence type="ECO:0000313" key="8">
    <source>
        <dbReference type="Proteomes" id="UP000298681"/>
    </source>
</evidence>
<dbReference type="InterPro" id="IPR010998">
    <property type="entry name" value="Integrase_recombinase_N"/>
</dbReference>
<keyword evidence="1" id="KW-0229">DNA integration</keyword>
<dbReference type="InterPro" id="IPR002104">
    <property type="entry name" value="Integrase_catalytic"/>
</dbReference>
<dbReference type="InterPro" id="IPR044068">
    <property type="entry name" value="CB"/>
</dbReference>
<gene>
    <name evidence="7" type="ORF">E4582_01955</name>
</gene>
<dbReference type="InterPro" id="IPR011010">
    <property type="entry name" value="DNA_brk_join_enz"/>
</dbReference>
<dbReference type="Pfam" id="PF13495">
    <property type="entry name" value="Phage_int_SAM_4"/>
    <property type="match status" value="1"/>
</dbReference>
<proteinExistence type="predicted"/>
<dbReference type="GO" id="GO:0003677">
    <property type="term" value="F:DNA binding"/>
    <property type="evidence" value="ECO:0007669"/>
    <property type="project" value="UniProtKB-UniRule"/>
</dbReference>
<comment type="caution">
    <text evidence="7">The sequence shown here is derived from an EMBL/GenBank/DDBJ whole genome shotgun (WGS) entry which is preliminary data.</text>
</comment>
<dbReference type="Gene3D" id="1.10.443.10">
    <property type="entry name" value="Intergrase catalytic core"/>
    <property type="match status" value="1"/>
</dbReference>
<dbReference type="AlphaFoldDB" id="A0A4Z1RG52"/>
<accession>A0A4Z1RG52</accession>
<evidence type="ECO:0000256" key="4">
    <source>
        <dbReference type="PROSITE-ProRule" id="PRU01248"/>
    </source>
</evidence>
<evidence type="ECO:0008006" key="9">
    <source>
        <dbReference type="Google" id="ProtNLM"/>
    </source>
</evidence>
<protein>
    <recommendedName>
        <fullName evidence="9">Integron integrase</fullName>
    </recommendedName>
</protein>
<dbReference type="EMBL" id="SPUH01000001">
    <property type="protein sequence ID" value="TKS53657.1"/>
    <property type="molecule type" value="Genomic_DNA"/>
</dbReference>
<name>A0A4Z1RG52_9GAMM</name>
<keyword evidence="2 4" id="KW-0238">DNA-binding</keyword>
<feature type="domain" description="Tyr recombinase" evidence="5">
    <location>
        <begin position="121"/>
        <end position="227"/>
    </location>
</feature>
<dbReference type="GO" id="GO:0015074">
    <property type="term" value="P:DNA integration"/>
    <property type="evidence" value="ECO:0007669"/>
    <property type="project" value="UniProtKB-KW"/>
</dbReference>
<evidence type="ECO:0000313" key="7">
    <source>
        <dbReference type="EMBL" id="TKS53657.1"/>
    </source>
</evidence>
<dbReference type="Gene3D" id="1.10.150.130">
    <property type="match status" value="1"/>
</dbReference>
<evidence type="ECO:0000256" key="1">
    <source>
        <dbReference type="ARBA" id="ARBA00022908"/>
    </source>
</evidence>
<keyword evidence="8" id="KW-1185">Reference proteome</keyword>
<organism evidence="7 8">
    <name type="scientific">Luteimonas yindakuii</name>
    <dbReference type="NCBI Taxonomy" id="2565782"/>
    <lineage>
        <taxon>Bacteria</taxon>
        <taxon>Pseudomonadati</taxon>
        <taxon>Pseudomonadota</taxon>
        <taxon>Gammaproteobacteria</taxon>
        <taxon>Lysobacterales</taxon>
        <taxon>Lysobacteraceae</taxon>
        <taxon>Luteimonas</taxon>
    </lineage>
</organism>
<dbReference type="GO" id="GO:0006310">
    <property type="term" value="P:DNA recombination"/>
    <property type="evidence" value="ECO:0007669"/>
    <property type="project" value="UniProtKB-KW"/>
</dbReference>
<evidence type="ECO:0000259" key="6">
    <source>
        <dbReference type="PROSITE" id="PS51900"/>
    </source>
</evidence>
<keyword evidence="3" id="KW-0233">DNA recombination</keyword>